<sequence length="337" mass="37059">MQVTNTGSVRVDLVGGTLDIEPINLIIKNVVTLNVATGLKASVSLTKTAFDGVEIHSADYNKTYKYTSAELTEDRVVYSRDFAEMTFVLQILRLFNINSHIKLDLSSGAPAGSGLGGSSAMGVTLYRALCNFTGYNYDRHTAVMRVKAVESRILNQGMAGYQDYFPALTGGVLAVKGIEGEIKVEQLFTDELKEILEKHLVLISSKQSRASGINNWEVYKGFFDKKPEVIDGLTRIAEISHACYEALKTKQWDKMLSLIAQEGEQREKLFPGITTDKIRQFTSELKKDGNVIGLKMCGAGGGGCFILVHKGIDPKVIEARVKEHGMEILPFKVEAPL</sequence>
<keyword evidence="4" id="KW-0067">ATP-binding</keyword>
<dbReference type="GO" id="GO:0042352">
    <property type="term" value="P:GDP-L-fucose salvage"/>
    <property type="evidence" value="ECO:0007669"/>
    <property type="project" value="TreeGrafter"/>
</dbReference>
<keyword evidence="1" id="KW-0808">Transferase</keyword>
<evidence type="ECO:0000256" key="4">
    <source>
        <dbReference type="ARBA" id="ARBA00022840"/>
    </source>
</evidence>
<dbReference type="PRINTS" id="PR00960">
    <property type="entry name" value="LMBPPROTEIN"/>
</dbReference>
<dbReference type="Pfam" id="PF00288">
    <property type="entry name" value="GHMP_kinases_N"/>
    <property type="match status" value="1"/>
</dbReference>
<evidence type="ECO:0000256" key="2">
    <source>
        <dbReference type="ARBA" id="ARBA00022741"/>
    </source>
</evidence>
<dbReference type="Proteomes" id="UP001324634">
    <property type="component" value="Chromosome"/>
</dbReference>
<evidence type="ECO:0008006" key="10">
    <source>
        <dbReference type="Google" id="ProtNLM"/>
    </source>
</evidence>
<organism evidence="8 9">
    <name type="scientific">Peredibacter starrii</name>
    <dbReference type="NCBI Taxonomy" id="28202"/>
    <lineage>
        <taxon>Bacteria</taxon>
        <taxon>Pseudomonadati</taxon>
        <taxon>Bdellovibrionota</taxon>
        <taxon>Bacteriovoracia</taxon>
        <taxon>Bacteriovoracales</taxon>
        <taxon>Bacteriovoracaceae</taxon>
        <taxon>Peredibacter</taxon>
    </lineage>
</organism>
<evidence type="ECO:0000256" key="1">
    <source>
        <dbReference type="ARBA" id="ARBA00022679"/>
    </source>
</evidence>
<dbReference type="InterPro" id="IPR036554">
    <property type="entry name" value="GHMP_kinase_C_sf"/>
</dbReference>
<dbReference type="InterPro" id="IPR013750">
    <property type="entry name" value="GHMP_kinase_C_dom"/>
</dbReference>
<proteinExistence type="inferred from homology"/>
<dbReference type="GO" id="GO:0005524">
    <property type="term" value="F:ATP binding"/>
    <property type="evidence" value="ECO:0007669"/>
    <property type="project" value="UniProtKB-KW"/>
</dbReference>
<reference evidence="8 9" key="1">
    <citation type="submission" date="2023-11" db="EMBL/GenBank/DDBJ databases">
        <title>Peredibacter starrii A3.12.</title>
        <authorList>
            <person name="Mitchell R.J."/>
        </authorList>
    </citation>
    <scope>NUCLEOTIDE SEQUENCE [LARGE SCALE GENOMIC DNA]</scope>
    <source>
        <strain evidence="8 9">A3.12</strain>
    </source>
</reference>
<evidence type="ECO:0000259" key="7">
    <source>
        <dbReference type="Pfam" id="PF08544"/>
    </source>
</evidence>
<dbReference type="PANTHER" id="PTHR32463">
    <property type="entry name" value="L-FUCOSE KINASE"/>
    <property type="match status" value="1"/>
</dbReference>
<protein>
    <recommendedName>
        <fullName evidence="10">Mevalonate kinase</fullName>
    </recommendedName>
</protein>
<dbReference type="SUPFAM" id="SSF55060">
    <property type="entry name" value="GHMP Kinase, C-terminal domain"/>
    <property type="match status" value="1"/>
</dbReference>
<dbReference type="PANTHER" id="PTHR32463:SF0">
    <property type="entry name" value="L-FUCOSE KINASE"/>
    <property type="match status" value="1"/>
</dbReference>
<evidence type="ECO:0000259" key="6">
    <source>
        <dbReference type="Pfam" id="PF00288"/>
    </source>
</evidence>
<dbReference type="InterPro" id="IPR006204">
    <property type="entry name" value="GHMP_kinase_N_dom"/>
</dbReference>
<evidence type="ECO:0000313" key="9">
    <source>
        <dbReference type="Proteomes" id="UP001324634"/>
    </source>
</evidence>
<keyword evidence="3" id="KW-0418">Kinase</keyword>
<dbReference type="InterPro" id="IPR020568">
    <property type="entry name" value="Ribosomal_Su5_D2-typ_SF"/>
</dbReference>
<evidence type="ECO:0000256" key="3">
    <source>
        <dbReference type="ARBA" id="ARBA00022777"/>
    </source>
</evidence>
<dbReference type="RefSeq" id="WP_321398262.1">
    <property type="nucleotide sequence ID" value="NZ_CP139487.1"/>
</dbReference>
<dbReference type="Gene3D" id="3.30.230.120">
    <property type="match status" value="1"/>
</dbReference>
<dbReference type="EMBL" id="CP139487">
    <property type="protein sequence ID" value="WPU66245.1"/>
    <property type="molecule type" value="Genomic_DNA"/>
</dbReference>
<dbReference type="AlphaFoldDB" id="A0AAX4HSR7"/>
<dbReference type="InterPro" id="IPR052203">
    <property type="entry name" value="GHMP_Kinase-Related"/>
</dbReference>
<feature type="domain" description="GHMP kinase C-terminal" evidence="7">
    <location>
        <begin position="245"/>
        <end position="324"/>
    </location>
</feature>
<dbReference type="GO" id="GO:0050201">
    <property type="term" value="F:fucokinase activity"/>
    <property type="evidence" value="ECO:0007669"/>
    <property type="project" value="TreeGrafter"/>
</dbReference>
<evidence type="ECO:0000313" key="8">
    <source>
        <dbReference type="EMBL" id="WPU66245.1"/>
    </source>
</evidence>
<comment type="similarity">
    <text evidence="5">Belongs to the GHMP kinase family.</text>
</comment>
<keyword evidence="9" id="KW-1185">Reference proteome</keyword>
<accession>A0AAX4HSR7</accession>
<dbReference type="Pfam" id="PF08544">
    <property type="entry name" value="GHMP_kinases_C"/>
    <property type="match status" value="1"/>
</dbReference>
<name>A0AAX4HSR7_9BACT</name>
<gene>
    <name evidence="8" type="ORF">SOO65_05750</name>
</gene>
<evidence type="ECO:0000256" key="5">
    <source>
        <dbReference type="ARBA" id="ARBA00038121"/>
    </source>
</evidence>
<keyword evidence="2" id="KW-0547">Nucleotide-binding</keyword>
<feature type="domain" description="GHMP kinase N-terminal" evidence="6">
    <location>
        <begin position="93"/>
        <end position="171"/>
    </location>
</feature>
<dbReference type="SUPFAM" id="SSF54211">
    <property type="entry name" value="Ribosomal protein S5 domain 2-like"/>
    <property type="match status" value="1"/>
</dbReference>
<dbReference type="InterPro" id="IPR001174">
    <property type="entry name" value="HddA/FKP"/>
</dbReference>
<dbReference type="KEGG" id="psti:SOO65_05750"/>